<reference evidence="2" key="2">
    <citation type="submission" date="2012-07" db="EMBL/GenBank/DDBJ databases">
        <title>Complete genome sequence of 'Candidatus Mycoplasma haemolamae'.</title>
        <authorList>
            <person name="Guimaraes A.M.S."/>
            <person name="Toth B."/>
            <person name="Santos A.P."/>
            <person name="Nascimento N.C."/>
            <person name="Sojka J.E."/>
            <person name="Messick J.B."/>
        </authorList>
    </citation>
    <scope>NUCLEOTIDE SEQUENCE [LARGE SCALE GENOMIC DNA]</scope>
    <source>
        <strain evidence="2">Purdue</strain>
    </source>
</reference>
<dbReference type="KEGG" id="mhl:MHLP_00880"/>
<sequence length="174" mass="19074">MVKIVAPVTLATSTVGGGGYYYVYHVMPEESHQGLKTSEETNASQSRTSKKLTEGQFTIQLSGKSFTLDCSGENLGEKAHHNIQFKKESDTSAYITCVGGDSQQSGNLKVYKESGPERTNEDPEIDDSLIGKLECTSFDGPPSKVYTCTFSPPDRIEMTQQDKKILFTATRANE</sequence>
<organism evidence="1 2">
    <name type="scientific">Mycoplasma haematolamae (strain Purdue)</name>
    <dbReference type="NCBI Taxonomy" id="1212765"/>
    <lineage>
        <taxon>Bacteria</taxon>
        <taxon>Bacillati</taxon>
        <taxon>Mycoplasmatota</taxon>
        <taxon>Mollicutes</taxon>
        <taxon>Mycoplasmataceae</taxon>
        <taxon>Mycoplasma</taxon>
    </lineage>
</organism>
<protein>
    <submittedName>
        <fullName evidence="1">Uncharacterized protein</fullName>
    </submittedName>
</protein>
<evidence type="ECO:0000313" key="1">
    <source>
        <dbReference type="EMBL" id="AFO51756.1"/>
    </source>
</evidence>
<dbReference type="Proteomes" id="UP000006502">
    <property type="component" value="Chromosome"/>
</dbReference>
<keyword evidence="2" id="KW-1185">Reference proteome</keyword>
<dbReference type="HOGENOM" id="CLU_117600_0_0_14"/>
<gene>
    <name evidence="1" type="ordered locus">MHLP_00880</name>
</gene>
<dbReference type="STRING" id="1212765.MHLP_00880"/>
<accession>I7CES9</accession>
<dbReference type="AlphaFoldDB" id="I7CES9"/>
<evidence type="ECO:0000313" key="2">
    <source>
        <dbReference type="Proteomes" id="UP000006502"/>
    </source>
</evidence>
<dbReference type="EMBL" id="CP003731">
    <property type="protein sequence ID" value="AFO51756.1"/>
    <property type="molecule type" value="Genomic_DNA"/>
</dbReference>
<name>I7CES9_MYCHA</name>
<dbReference type="PATRIC" id="fig|1212765.3.peg.201"/>
<reference evidence="1 2" key="1">
    <citation type="journal article" date="2012" name="J. Bacteriol.">
        <title>Genome Sequence of "Candidatus Mycoplasma haemolamae" Strain Purdue, a Red Blood Cell Pathogen of Alpacas (Vicugna pacos) and Llamas (Lama glama).</title>
        <authorList>
            <person name="Guimaraes A.M."/>
            <person name="Toth B."/>
            <person name="Santos A.P."/>
            <person name="do Nascimento N.C."/>
            <person name="Kritchevsky J.E."/>
            <person name="Messick J.B."/>
        </authorList>
    </citation>
    <scope>NUCLEOTIDE SEQUENCE [LARGE SCALE GENOMIC DNA]</scope>
    <source>
        <strain evidence="1 2">Purdue</strain>
    </source>
</reference>
<proteinExistence type="predicted"/>